<keyword evidence="4" id="KW-1185">Reference proteome</keyword>
<dbReference type="PANTHER" id="PTHR11461">
    <property type="entry name" value="SERINE PROTEASE INHIBITOR, SERPIN"/>
    <property type="match status" value="1"/>
</dbReference>
<evidence type="ECO:0000259" key="2">
    <source>
        <dbReference type="SMART" id="SM00093"/>
    </source>
</evidence>
<dbReference type="PROSITE" id="PS00284">
    <property type="entry name" value="SERPIN"/>
    <property type="match status" value="1"/>
</dbReference>
<organism evidence="3 4">
    <name type="scientific">Varanus komodoensis</name>
    <name type="common">Komodo dragon</name>
    <dbReference type="NCBI Taxonomy" id="61221"/>
    <lineage>
        <taxon>Eukaryota</taxon>
        <taxon>Metazoa</taxon>
        <taxon>Chordata</taxon>
        <taxon>Craniata</taxon>
        <taxon>Vertebrata</taxon>
        <taxon>Euteleostomi</taxon>
        <taxon>Lepidosauria</taxon>
        <taxon>Squamata</taxon>
        <taxon>Bifurcata</taxon>
        <taxon>Unidentata</taxon>
        <taxon>Episquamata</taxon>
        <taxon>Toxicofera</taxon>
        <taxon>Anguimorpha</taxon>
        <taxon>Paleoanguimorpha</taxon>
        <taxon>Varanoidea</taxon>
        <taxon>Varanidae</taxon>
        <taxon>Varanus</taxon>
    </lineage>
</organism>
<dbReference type="PANTHER" id="PTHR11461:SF186">
    <property type="entry name" value="SERPIN B4"/>
    <property type="match status" value="1"/>
</dbReference>
<sequence length="336" mass="38746">MVTLSETNAKFAIHFYHLLTCEHPWENVLFSPVNFVTALGLLVLGSDCETAAQIEKVRDIKVLFCYFLHGFLPYQDIAFLQVTSVNRLLRYSRRFKWFSVLLQMLSLLTGKIKDLLPKGSIDCLTQLLQVNALYFKGQWEVKFNKEFTQEGPFFLNEKDCTAVQLMYRKGQYRTGKIEGCDVQVLEIPYRNHDLSLFILLPRNCKPESLREVWQWTLPWHMNQVLIPKFSIEKCLDANAYLDMSALTDPQKANFSRATTTTGVALSQLVHHTVIEIDEEGGEEPEAPTCHHDTYPCQEPKPFVANHPFVYYVLHKATQSLVALGKFIKPEERVDVH</sequence>
<dbReference type="AlphaFoldDB" id="A0A8D2JL33"/>
<dbReference type="Ensembl" id="ENSVKKT00000013571.1">
    <property type="protein sequence ID" value="ENSVKKP00000013253.1"/>
    <property type="gene ID" value="ENSVKKG00000009161.1"/>
</dbReference>
<proteinExistence type="inferred from homology"/>
<protein>
    <recommendedName>
        <fullName evidence="2">Serpin domain-containing protein</fullName>
    </recommendedName>
</protein>
<comment type="similarity">
    <text evidence="1">Belongs to the serpin family. Ov-serpin subfamily.</text>
</comment>
<dbReference type="GO" id="GO:0004867">
    <property type="term" value="F:serine-type endopeptidase inhibitor activity"/>
    <property type="evidence" value="ECO:0007669"/>
    <property type="project" value="InterPro"/>
</dbReference>
<dbReference type="Gene3D" id="3.30.497.10">
    <property type="entry name" value="Antithrombin, subunit I, domain 2"/>
    <property type="match status" value="2"/>
</dbReference>
<feature type="domain" description="Serpin" evidence="2">
    <location>
        <begin position="13"/>
        <end position="329"/>
    </location>
</feature>
<dbReference type="SUPFAM" id="SSF56574">
    <property type="entry name" value="Serpins"/>
    <property type="match status" value="1"/>
</dbReference>
<dbReference type="InterPro" id="IPR023795">
    <property type="entry name" value="Serpin_CS"/>
</dbReference>
<dbReference type="Pfam" id="PF00079">
    <property type="entry name" value="Serpin"/>
    <property type="match status" value="2"/>
</dbReference>
<dbReference type="InterPro" id="IPR000215">
    <property type="entry name" value="Serpin_fam"/>
</dbReference>
<name>A0A8D2JL33_VARKO</name>
<dbReference type="SMART" id="SM00093">
    <property type="entry name" value="SERPIN"/>
    <property type="match status" value="1"/>
</dbReference>
<evidence type="ECO:0000313" key="3">
    <source>
        <dbReference type="Ensembl" id="ENSVKKP00000013253.1"/>
    </source>
</evidence>
<evidence type="ECO:0000313" key="4">
    <source>
        <dbReference type="Proteomes" id="UP000694545"/>
    </source>
</evidence>
<dbReference type="InterPro" id="IPR036186">
    <property type="entry name" value="Serpin_sf"/>
</dbReference>
<dbReference type="InterPro" id="IPR023796">
    <property type="entry name" value="Serpin_dom"/>
</dbReference>
<accession>A0A8D2JL33</accession>
<reference evidence="3" key="1">
    <citation type="submission" date="2025-08" db="UniProtKB">
        <authorList>
            <consortium name="Ensembl"/>
        </authorList>
    </citation>
    <scope>IDENTIFICATION</scope>
</reference>
<dbReference type="InterPro" id="IPR042178">
    <property type="entry name" value="Serpin_sf_1"/>
</dbReference>
<dbReference type="GO" id="GO:0005615">
    <property type="term" value="C:extracellular space"/>
    <property type="evidence" value="ECO:0007669"/>
    <property type="project" value="InterPro"/>
</dbReference>
<evidence type="ECO:0000256" key="1">
    <source>
        <dbReference type="ARBA" id="ARBA00006426"/>
    </source>
</evidence>
<dbReference type="InterPro" id="IPR042185">
    <property type="entry name" value="Serpin_sf_2"/>
</dbReference>
<dbReference type="Gene3D" id="2.30.39.10">
    <property type="entry name" value="Alpha-1-antitrypsin, domain 1"/>
    <property type="match status" value="1"/>
</dbReference>
<dbReference type="Proteomes" id="UP000694545">
    <property type="component" value="Unplaced"/>
</dbReference>
<reference evidence="3" key="2">
    <citation type="submission" date="2025-09" db="UniProtKB">
        <authorList>
            <consortium name="Ensembl"/>
        </authorList>
    </citation>
    <scope>IDENTIFICATION</scope>
</reference>